<evidence type="ECO:0000313" key="1">
    <source>
        <dbReference type="EMBL" id="KAJ6437812.1"/>
    </source>
</evidence>
<evidence type="ECO:0000313" key="2">
    <source>
        <dbReference type="Proteomes" id="UP001163105"/>
    </source>
</evidence>
<comment type="caution">
    <text evidence="1">The sequence shown here is derived from an EMBL/GenBank/DDBJ whole genome shotgun (WGS) entry which is preliminary data.</text>
</comment>
<dbReference type="EMBL" id="JAQHRD010000010">
    <property type="protein sequence ID" value="KAJ6437812.1"/>
    <property type="molecule type" value="Genomic_DNA"/>
</dbReference>
<reference evidence="1" key="1">
    <citation type="submission" date="2023-01" db="EMBL/GenBank/DDBJ databases">
        <title>The growth and conidiation of Purpureocillium lavendulum are regulated by nitrogen source and histone H3K14 acetylation.</title>
        <authorList>
            <person name="Tang P."/>
            <person name="Han J."/>
            <person name="Zhang C."/>
            <person name="Tang P."/>
            <person name="Qi F."/>
            <person name="Zhang K."/>
            <person name="Liang L."/>
        </authorList>
    </citation>
    <scope>NUCLEOTIDE SEQUENCE</scope>
    <source>
        <strain evidence="1">YMF1.00683</strain>
    </source>
</reference>
<dbReference type="AlphaFoldDB" id="A0AB34FFI8"/>
<name>A0AB34FFI8_9HYPO</name>
<gene>
    <name evidence="1" type="ORF">O9K51_09640</name>
</gene>
<protein>
    <submittedName>
        <fullName evidence="1">C6 zinc finger domain-containing protein</fullName>
    </submittedName>
</protein>
<accession>A0AB34FFI8</accession>
<organism evidence="1 2">
    <name type="scientific">Purpureocillium lavendulum</name>
    <dbReference type="NCBI Taxonomy" id="1247861"/>
    <lineage>
        <taxon>Eukaryota</taxon>
        <taxon>Fungi</taxon>
        <taxon>Dikarya</taxon>
        <taxon>Ascomycota</taxon>
        <taxon>Pezizomycotina</taxon>
        <taxon>Sordariomycetes</taxon>
        <taxon>Hypocreomycetidae</taxon>
        <taxon>Hypocreales</taxon>
        <taxon>Ophiocordycipitaceae</taxon>
        <taxon>Purpureocillium</taxon>
    </lineage>
</organism>
<keyword evidence="2" id="KW-1185">Reference proteome</keyword>
<sequence length="89" mass="10041">MSLELDGYSQWRHNDTTVHGDPPTSIHNSGTSVDKQWACGHIGYFGVDRCELLFKGCKGTSAKHRVIYEPEMCGDCQRRQTLPKPFVSK</sequence>
<dbReference type="Proteomes" id="UP001163105">
    <property type="component" value="Unassembled WGS sequence"/>
</dbReference>
<proteinExistence type="predicted"/>